<dbReference type="Proteomes" id="UP001321749">
    <property type="component" value="Unassembled WGS sequence"/>
</dbReference>
<evidence type="ECO:0000256" key="4">
    <source>
        <dbReference type="SAM" id="Phobius"/>
    </source>
</evidence>
<reference evidence="6" key="1">
    <citation type="journal article" date="2023" name="Mol. Phylogenet. Evol.">
        <title>Genome-scale phylogeny and comparative genomics of the fungal order Sordariales.</title>
        <authorList>
            <person name="Hensen N."/>
            <person name="Bonometti L."/>
            <person name="Westerberg I."/>
            <person name="Brannstrom I.O."/>
            <person name="Guillou S."/>
            <person name="Cros-Aarteil S."/>
            <person name="Calhoun S."/>
            <person name="Haridas S."/>
            <person name="Kuo A."/>
            <person name="Mondo S."/>
            <person name="Pangilinan J."/>
            <person name="Riley R."/>
            <person name="LaButti K."/>
            <person name="Andreopoulos B."/>
            <person name="Lipzen A."/>
            <person name="Chen C."/>
            <person name="Yan M."/>
            <person name="Daum C."/>
            <person name="Ng V."/>
            <person name="Clum A."/>
            <person name="Steindorff A."/>
            <person name="Ohm R.A."/>
            <person name="Martin F."/>
            <person name="Silar P."/>
            <person name="Natvig D.O."/>
            <person name="Lalanne C."/>
            <person name="Gautier V."/>
            <person name="Ament-Velasquez S.L."/>
            <person name="Kruys A."/>
            <person name="Hutchinson M.I."/>
            <person name="Powell A.J."/>
            <person name="Barry K."/>
            <person name="Miller A.N."/>
            <person name="Grigoriev I.V."/>
            <person name="Debuchy R."/>
            <person name="Gladieux P."/>
            <person name="Hiltunen Thoren M."/>
            <person name="Johannesson H."/>
        </authorList>
    </citation>
    <scope>NUCLEOTIDE SEQUENCE</scope>
    <source>
        <strain evidence="6">PSN324</strain>
    </source>
</reference>
<keyword evidence="4" id="KW-0812">Transmembrane</keyword>
<dbReference type="SUPFAM" id="SSF53474">
    <property type="entry name" value="alpha/beta-Hydrolases"/>
    <property type="match status" value="1"/>
</dbReference>
<name>A0AAV9HLZ0_9PEZI</name>
<accession>A0AAV9HLZ0</accession>
<evidence type="ECO:0000259" key="5">
    <source>
        <dbReference type="Pfam" id="PF00135"/>
    </source>
</evidence>
<dbReference type="Pfam" id="PF00135">
    <property type="entry name" value="COesterase"/>
    <property type="match status" value="1"/>
</dbReference>
<reference evidence="6" key="2">
    <citation type="submission" date="2023-06" db="EMBL/GenBank/DDBJ databases">
        <authorList>
            <consortium name="Lawrence Berkeley National Laboratory"/>
            <person name="Mondo S.J."/>
            <person name="Hensen N."/>
            <person name="Bonometti L."/>
            <person name="Westerberg I."/>
            <person name="Brannstrom I.O."/>
            <person name="Guillou S."/>
            <person name="Cros-Aarteil S."/>
            <person name="Calhoun S."/>
            <person name="Haridas S."/>
            <person name="Kuo A."/>
            <person name="Pangilinan J."/>
            <person name="Riley R."/>
            <person name="Labutti K."/>
            <person name="Andreopoulos B."/>
            <person name="Lipzen A."/>
            <person name="Chen C."/>
            <person name="Yanf M."/>
            <person name="Daum C."/>
            <person name="Ng V."/>
            <person name="Clum A."/>
            <person name="Steindorff A."/>
            <person name="Ohm R."/>
            <person name="Martin F."/>
            <person name="Silar P."/>
            <person name="Natvig D."/>
            <person name="Lalanne C."/>
            <person name="Gautier V."/>
            <person name="Ament-Velasquez S.L."/>
            <person name="Kruys A."/>
            <person name="Hutchinson M.I."/>
            <person name="Powell A.J."/>
            <person name="Barry K."/>
            <person name="Miller A.N."/>
            <person name="Grigoriev I.V."/>
            <person name="Debuchy R."/>
            <person name="Gladieux P."/>
            <person name="Thoren M.H."/>
            <person name="Johannesson H."/>
        </authorList>
    </citation>
    <scope>NUCLEOTIDE SEQUENCE</scope>
    <source>
        <strain evidence="6">PSN324</strain>
    </source>
</reference>
<comment type="caution">
    <text evidence="6">The sequence shown here is derived from an EMBL/GenBank/DDBJ whole genome shotgun (WGS) entry which is preliminary data.</text>
</comment>
<dbReference type="EMBL" id="MU864987">
    <property type="protein sequence ID" value="KAK4461637.1"/>
    <property type="molecule type" value="Genomic_DNA"/>
</dbReference>
<dbReference type="InterPro" id="IPR029058">
    <property type="entry name" value="AB_hydrolase_fold"/>
</dbReference>
<organism evidence="6 7">
    <name type="scientific">Cladorrhinum samala</name>
    <dbReference type="NCBI Taxonomy" id="585594"/>
    <lineage>
        <taxon>Eukaryota</taxon>
        <taxon>Fungi</taxon>
        <taxon>Dikarya</taxon>
        <taxon>Ascomycota</taxon>
        <taxon>Pezizomycotina</taxon>
        <taxon>Sordariomycetes</taxon>
        <taxon>Sordariomycetidae</taxon>
        <taxon>Sordariales</taxon>
        <taxon>Podosporaceae</taxon>
        <taxon>Cladorrhinum</taxon>
    </lineage>
</organism>
<evidence type="ECO:0000256" key="1">
    <source>
        <dbReference type="ARBA" id="ARBA00005964"/>
    </source>
</evidence>
<dbReference type="AlphaFoldDB" id="A0AAV9HLZ0"/>
<proteinExistence type="inferred from homology"/>
<evidence type="ECO:0000313" key="7">
    <source>
        <dbReference type="Proteomes" id="UP001321749"/>
    </source>
</evidence>
<evidence type="ECO:0000256" key="3">
    <source>
        <dbReference type="SAM" id="MobiDB-lite"/>
    </source>
</evidence>
<feature type="domain" description="Carboxylesterase type B" evidence="5">
    <location>
        <begin position="197"/>
        <end position="717"/>
    </location>
</feature>
<protein>
    <submittedName>
        <fullName evidence="6">Alpha/Beta hydrolase protein</fullName>
    </submittedName>
</protein>
<feature type="transmembrane region" description="Helical" evidence="4">
    <location>
        <begin position="65"/>
        <end position="85"/>
    </location>
</feature>
<keyword evidence="7" id="KW-1185">Reference proteome</keyword>
<feature type="region of interest" description="Disordered" evidence="3">
    <location>
        <begin position="104"/>
        <end position="124"/>
    </location>
</feature>
<keyword evidence="4" id="KW-0472">Membrane</keyword>
<dbReference type="PROSITE" id="PS00122">
    <property type="entry name" value="CARBOXYLESTERASE_B_1"/>
    <property type="match status" value="1"/>
</dbReference>
<comment type="similarity">
    <text evidence="1">Belongs to the type-B carboxylesterase/lipase family.</text>
</comment>
<gene>
    <name evidence="6" type="ORF">QBC42DRAFT_269782</name>
</gene>
<keyword evidence="4" id="KW-1133">Transmembrane helix</keyword>
<keyword evidence="2 6" id="KW-0378">Hydrolase</keyword>
<evidence type="ECO:0000313" key="6">
    <source>
        <dbReference type="EMBL" id="KAK4461637.1"/>
    </source>
</evidence>
<sequence length="808" mass="88875">MQQIIAEQAPQRQLPLAKHSPHCSVELDLDISHTPEPQPRPEAGQLDMLLNPSDHRQPPWRRARATSWIYGLAVLLLVWLYVYFWRFGYLRTASSTTAGPQLQASVPGYNNGDYHPGSLGNGDDSNHDDVPIDNVPIDTVIGADPTKTSTTTRLLLIDIVTSFATATPSIKTIMTNKTKNPAGGQGAAANGPLATAPAATINQGTYIGVTVQRSKRFPKAFEAFRGVPYAQDTSGQNRFRPPQRLPASTKTINAARWGQACPTDGVVRPGMGENCLNLNVYRPAGLVGQNGYLKANTVKKAKLPVMVYVHGGGFNAGRGTERNMASFVSWADDAIVSVNFNYRVGALGFLPSDVTARAGLLNLGLRDQQMALEWVKENIDAFGGDPDNITVMGLSAGAHSIGHHIMHYSYTSKPAPFHKAILESGATTARAVFYPTHPRHLIQFREFLAAAGASHVPDEEVFDYLRTLPLSKVVAASNDVWYRNVESVTWPFQPVIDGPNPYAKSSHPHSHDKNATYDPIIPDLPISSWLNNKNLKIPIITGYNTNEGAIFIPHQAATNQEFRDFFKGLIPTITSDDLDKLEQLYPDPIKYPHSSPYVRVPQGKGAQFSRLDAAYSHYAYVCPVLQTAHYMSLSGVSDVYIYRYAATSMYGAANHGDEAAIVAHDMELIGYSNQRPGLLDISNKMHAAWARFAVSKLGTPNSPIPTKGGEIKWPAFESPFVDGSNGNAQREDVLGRRGKIMVFGEGNNERDKQVERTRAGNAAQVERLSELEKKACRFWWERVWLSQGIGERAPVMAKSLRNRERAKL</sequence>
<dbReference type="InterPro" id="IPR019826">
    <property type="entry name" value="Carboxylesterase_B_AS"/>
</dbReference>
<dbReference type="PANTHER" id="PTHR11559">
    <property type="entry name" value="CARBOXYLESTERASE"/>
    <property type="match status" value="1"/>
</dbReference>
<dbReference type="InterPro" id="IPR002018">
    <property type="entry name" value="CarbesteraseB"/>
</dbReference>
<dbReference type="Gene3D" id="3.40.50.1820">
    <property type="entry name" value="alpha/beta hydrolase"/>
    <property type="match status" value="1"/>
</dbReference>
<dbReference type="GO" id="GO:0016787">
    <property type="term" value="F:hydrolase activity"/>
    <property type="evidence" value="ECO:0007669"/>
    <property type="project" value="UniProtKB-KW"/>
</dbReference>
<dbReference type="InterPro" id="IPR050309">
    <property type="entry name" value="Type-B_Carboxylest/Lipase"/>
</dbReference>
<feature type="region of interest" description="Disordered" evidence="3">
    <location>
        <begin position="31"/>
        <end position="59"/>
    </location>
</feature>
<evidence type="ECO:0000256" key="2">
    <source>
        <dbReference type="ARBA" id="ARBA00022801"/>
    </source>
</evidence>